<reference evidence="7 8" key="1">
    <citation type="submission" date="2024-08" db="EMBL/GenBank/DDBJ databases">
        <authorList>
            <person name="Cucini C."/>
            <person name="Frati F."/>
        </authorList>
    </citation>
    <scope>NUCLEOTIDE SEQUENCE [LARGE SCALE GENOMIC DNA]</scope>
</reference>
<dbReference type="Proteomes" id="UP001642540">
    <property type="component" value="Unassembled WGS sequence"/>
</dbReference>
<organism evidence="7 8">
    <name type="scientific">Orchesella dallaii</name>
    <dbReference type="NCBI Taxonomy" id="48710"/>
    <lineage>
        <taxon>Eukaryota</taxon>
        <taxon>Metazoa</taxon>
        <taxon>Ecdysozoa</taxon>
        <taxon>Arthropoda</taxon>
        <taxon>Hexapoda</taxon>
        <taxon>Collembola</taxon>
        <taxon>Entomobryomorpha</taxon>
        <taxon>Entomobryoidea</taxon>
        <taxon>Orchesellidae</taxon>
        <taxon>Orchesellinae</taxon>
        <taxon>Orchesella</taxon>
    </lineage>
</organism>
<keyword evidence="2 4" id="KW-0863">Zinc-finger</keyword>
<feature type="domain" description="MYND-type" evidence="6">
    <location>
        <begin position="244"/>
        <end position="282"/>
    </location>
</feature>
<evidence type="ECO:0000256" key="1">
    <source>
        <dbReference type="ARBA" id="ARBA00022723"/>
    </source>
</evidence>
<evidence type="ECO:0000256" key="3">
    <source>
        <dbReference type="ARBA" id="ARBA00022833"/>
    </source>
</evidence>
<evidence type="ECO:0000256" key="4">
    <source>
        <dbReference type="PROSITE-ProRule" id="PRU00134"/>
    </source>
</evidence>
<dbReference type="Gene3D" id="6.10.140.2220">
    <property type="match status" value="1"/>
</dbReference>
<evidence type="ECO:0000313" key="7">
    <source>
        <dbReference type="EMBL" id="CAL8093455.1"/>
    </source>
</evidence>
<evidence type="ECO:0000259" key="6">
    <source>
        <dbReference type="PROSITE" id="PS50865"/>
    </source>
</evidence>
<dbReference type="PROSITE" id="PS50865">
    <property type="entry name" value="ZF_MYND_2"/>
    <property type="match status" value="1"/>
</dbReference>
<name>A0ABP1QCS4_9HEXA</name>
<dbReference type="EMBL" id="CAXLJM020000026">
    <property type="protein sequence ID" value="CAL8093455.1"/>
    <property type="molecule type" value="Genomic_DNA"/>
</dbReference>
<keyword evidence="1" id="KW-0479">Metal-binding</keyword>
<gene>
    <name evidence="7" type="ORF">ODALV1_LOCUS8506</name>
</gene>
<feature type="region of interest" description="Disordered" evidence="5">
    <location>
        <begin position="1"/>
        <end position="55"/>
    </location>
</feature>
<keyword evidence="3" id="KW-0862">Zinc</keyword>
<proteinExistence type="predicted"/>
<comment type="caution">
    <text evidence="7">The sequence shown here is derived from an EMBL/GenBank/DDBJ whole genome shotgun (WGS) entry which is preliminary data.</text>
</comment>
<accession>A0ABP1QCS4</accession>
<dbReference type="Pfam" id="PF01753">
    <property type="entry name" value="zf-MYND"/>
    <property type="match status" value="1"/>
</dbReference>
<dbReference type="InterPro" id="IPR002893">
    <property type="entry name" value="Znf_MYND"/>
</dbReference>
<evidence type="ECO:0000313" key="8">
    <source>
        <dbReference type="Proteomes" id="UP001642540"/>
    </source>
</evidence>
<keyword evidence="8" id="KW-1185">Reference proteome</keyword>
<evidence type="ECO:0000256" key="5">
    <source>
        <dbReference type="SAM" id="MobiDB-lite"/>
    </source>
</evidence>
<evidence type="ECO:0000256" key="2">
    <source>
        <dbReference type="ARBA" id="ARBA00022771"/>
    </source>
</evidence>
<sequence>MRKSRKMATLLNTDSAKASSKLESDKEDNNGNCQPGKAIATSKLTSTGDDGEGAKANPYIRSDASLLEMERVNLILAHRNMLQQGVLIFGSPLFNSHTKVFMTFSAPDNKSKPVKNIESLKPIYVNDINKLIEDKSYCNFKGTIIKLMSIDDASVGQQSTRLVVEDGNKSTYRLIIYNYPYDSCPKQPSPENVAIIQRNLGFGSVISIMNPYVKRCAYDAEAYLRVEDSSTLIYHREESKVNRCRYCYKPEADYRCSLCRRHYCSRICQKKDWKINQHKLICGIKFREL</sequence>
<protein>
    <recommendedName>
        <fullName evidence="6">MYND-type domain-containing protein</fullName>
    </recommendedName>
</protein>
<dbReference type="SUPFAM" id="SSF144232">
    <property type="entry name" value="HIT/MYND zinc finger-like"/>
    <property type="match status" value="1"/>
</dbReference>
<feature type="compositionally biased region" description="Basic and acidic residues" evidence="5">
    <location>
        <begin position="20"/>
        <end position="29"/>
    </location>
</feature>